<dbReference type="EMBL" id="CP003273">
    <property type="protein sequence ID" value="AGL00994.1"/>
    <property type="molecule type" value="Genomic_DNA"/>
</dbReference>
<sequence length="216" mass="24456">MSKLILTDKEQEKLNSISSIINYPKGQIIFTSGQRTNEVYYIKSGWVRIYRTVSDGRQVAVALRYPGDFIGLAEIFSGTERECCAEAMDNVYIQVVYGNEFKKLLLQNPEFSAKINELLGKRLREAHNAMHDFISNQAQGRLALILKRMSENSGELDGDYIGVNLKVTQVELACMIGTARQTISHLINLFKEDGCIIFDGREIVAVNLKKLQSWIE</sequence>
<dbReference type="RefSeq" id="WP_006522788.1">
    <property type="nucleotide sequence ID" value="NC_021184.1"/>
</dbReference>
<dbReference type="SMART" id="SM00419">
    <property type="entry name" value="HTH_CRP"/>
    <property type="match status" value="1"/>
</dbReference>
<dbReference type="HOGENOM" id="CLU_075053_4_0_9"/>
<proteinExistence type="predicted"/>
<dbReference type="GO" id="GO:0003677">
    <property type="term" value="F:DNA binding"/>
    <property type="evidence" value="ECO:0007669"/>
    <property type="project" value="UniProtKB-KW"/>
</dbReference>
<dbReference type="InterPro" id="IPR014710">
    <property type="entry name" value="RmlC-like_jellyroll"/>
</dbReference>
<keyword evidence="7" id="KW-1185">Reference proteome</keyword>
<dbReference type="PROSITE" id="PS50042">
    <property type="entry name" value="CNMP_BINDING_3"/>
    <property type="match status" value="1"/>
</dbReference>
<feature type="domain" description="Cyclic nucleotide-binding" evidence="4">
    <location>
        <begin position="23"/>
        <end position="122"/>
    </location>
</feature>
<evidence type="ECO:0000256" key="3">
    <source>
        <dbReference type="ARBA" id="ARBA00023163"/>
    </source>
</evidence>
<keyword evidence="1" id="KW-0805">Transcription regulation</keyword>
<dbReference type="InterPro" id="IPR000595">
    <property type="entry name" value="cNMP-bd_dom"/>
</dbReference>
<dbReference type="STRING" id="767817.Desgi_1508"/>
<protein>
    <submittedName>
        <fullName evidence="6">cAMP-binding protein</fullName>
    </submittedName>
</protein>
<dbReference type="Gene3D" id="2.60.120.10">
    <property type="entry name" value="Jelly Rolls"/>
    <property type="match status" value="1"/>
</dbReference>
<dbReference type="KEGG" id="dgi:Desgi_1508"/>
<dbReference type="Pfam" id="PF00027">
    <property type="entry name" value="cNMP_binding"/>
    <property type="match status" value="1"/>
</dbReference>
<keyword evidence="2" id="KW-0238">DNA-binding</keyword>
<dbReference type="Pfam" id="PF13545">
    <property type="entry name" value="HTH_Crp_2"/>
    <property type="match status" value="1"/>
</dbReference>
<dbReference type="eggNOG" id="COG0664">
    <property type="taxonomic scope" value="Bacteria"/>
</dbReference>
<dbReference type="SUPFAM" id="SSF46785">
    <property type="entry name" value="Winged helix' DNA-binding domain"/>
    <property type="match status" value="1"/>
</dbReference>
<accession>R4KEH7</accession>
<dbReference type="SUPFAM" id="SSF51206">
    <property type="entry name" value="cAMP-binding domain-like"/>
    <property type="match status" value="1"/>
</dbReference>
<evidence type="ECO:0000256" key="2">
    <source>
        <dbReference type="ARBA" id="ARBA00023125"/>
    </source>
</evidence>
<dbReference type="PROSITE" id="PS51063">
    <property type="entry name" value="HTH_CRP_2"/>
    <property type="match status" value="1"/>
</dbReference>
<dbReference type="InterPro" id="IPR018490">
    <property type="entry name" value="cNMP-bd_dom_sf"/>
</dbReference>
<evidence type="ECO:0000259" key="5">
    <source>
        <dbReference type="PROSITE" id="PS51063"/>
    </source>
</evidence>
<evidence type="ECO:0000259" key="4">
    <source>
        <dbReference type="PROSITE" id="PS50042"/>
    </source>
</evidence>
<dbReference type="SMART" id="SM00100">
    <property type="entry name" value="cNMP"/>
    <property type="match status" value="1"/>
</dbReference>
<name>R4KEH7_9FIRM</name>
<evidence type="ECO:0000256" key="1">
    <source>
        <dbReference type="ARBA" id="ARBA00023015"/>
    </source>
</evidence>
<evidence type="ECO:0000313" key="7">
    <source>
        <dbReference type="Proteomes" id="UP000013520"/>
    </source>
</evidence>
<feature type="domain" description="HTH crp-type" evidence="5">
    <location>
        <begin position="136"/>
        <end position="209"/>
    </location>
</feature>
<dbReference type="InterPro" id="IPR012318">
    <property type="entry name" value="HTH_CRP"/>
</dbReference>
<organism evidence="6 7">
    <name type="scientific">Desulfoscipio gibsoniae DSM 7213</name>
    <dbReference type="NCBI Taxonomy" id="767817"/>
    <lineage>
        <taxon>Bacteria</taxon>
        <taxon>Bacillati</taxon>
        <taxon>Bacillota</taxon>
        <taxon>Clostridia</taxon>
        <taxon>Eubacteriales</taxon>
        <taxon>Desulfallaceae</taxon>
        <taxon>Desulfoscipio</taxon>
    </lineage>
</organism>
<gene>
    <name evidence="6" type="ORF">Desgi_1508</name>
</gene>
<reference evidence="6 7" key="1">
    <citation type="submission" date="2012-01" db="EMBL/GenBank/DDBJ databases">
        <title>Complete sequence of Desulfotomaculum gibsoniae DSM 7213.</title>
        <authorList>
            <consortium name="US DOE Joint Genome Institute"/>
            <person name="Lucas S."/>
            <person name="Han J."/>
            <person name="Lapidus A."/>
            <person name="Cheng J.-F."/>
            <person name="Goodwin L."/>
            <person name="Pitluck S."/>
            <person name="Peters L."/>
            <person name="Ovchinnikova G."/>
            <person name="Teshima H."/>
            <person name="Detter J.C."/>
            <person name="Han C."/>
            <person name="Tapia R."/>
            <person name="Land M."/>
            <person name="Hauser L."/>
            <person name="Kyrpides N."/>
            <person name="Ivanova N."/>
            <person name="Pagani I."/>
            <person name="Parshina S."/>
            <person name="Plugge C."/>
            <person name="Muyzer G."/>
            <person name="Kuever J."/>
            <person name="Ivanova A."/>
            <person name="Nazina T."/>
            <person name="Klenk H.-P."/>
            <person name="Brambilla E."/>
            <person name="Spring S."/>
            <person name="Stams A.F."/>
            <person name="Woyke T."/>
        </authorList>
    </citation>
    <scope>NUCLEOTIDE SEQUENCE [LARGE SCALE GENOMIC DNA]</scope>
    <source>
        <strain evidence="6 7">DSM 7213</strain>
    </source>
</reference>
<dbReference type="InterPro" id="IPR050397">
    <property type="entry name" value="Env_Response_Regulators"/>
</dbReference>
<evidence type="ECO:0000313" key="6">
    <source>
        <dbReference type="EMBL" id="AGL00994.1"/>
    </source>
</evidence>
<dbReference type="OrthoDB" id="9812325at2"/>
<dbReference type="AlphaFoldDB" id="R4KEH7"/>
<dbReference type="InterPro" id="IPR036390">
    <property type="entry name" value="WH_DNA-bd_sf"/>
</dbReference>
<dbReference type="GO" id="GO:0003700">
    <property type="term" value="F:DNA-binding transcription factor activity"/>
    <property type="evidence" value="ECO:0007669"/>
    <property type="project" value="TreeGrafter"/>
</dbReference>
<dbReference type="PANTHER" id="PTHR24567">
    <property type="entry name" value="CRP FAMILY TRANSCRIPTIONAL REGULATORY PROTEIN"/>
    <property type="match status" value="1"/>
</dbReference>
<dbReference type="Proteomes" id="UP000013520">
    <property type="component" value="Chromosome"/>
</dbReference>
<dbReference type="GO" id="GO:0005829">
    <property type="term" value="C:cytosol"/>
    <property type="evidence" value="ECO:0007669"/>
    <property type="project" value="TreeGrafter"/>
</dbReference>
<dbReference type="PANTHER" id="PTHR24567:SF74">
    <property type="entry name" value="HTH-TYPE TRANSCRIPTIONAL REGULATOR ARCR"/>
    <property type="match status" value="1"/>
</dbReference>
<keyword evidence="3" id="KW-0804">Transcription</keyword>
<dbReference type="CDD" id="cd00038">
    <property type="entry name" value="CAP_ED"/>
    <property type="match status" value="1"/>
</dbReference>